<dbReference type="InterPro" id="IPR022775">
    <property type="entry name" value="AP_mu_sigma_su"/>
</dbReference>
<dbReference type="EMBL" id="CAUYUJ010016065">
    <property type="protein sequence ID" value="CAK0861493.1"/>
    <property type="molecule type" value="Genomic_DNA"/>
</dbReference>
<name>A0ABN9UNI0_9DINO</name>
<comment type="similarity">
    <text evidence="2">Belongs to the adaptor complexes small subunit family.</text>
</comment>
<organism evidence="8 9">
    <name type="scientific">Prorocentrum cordatum</name>
    <dbReference type="NCBI Taxonomy" id="2364126"/>
    <lineage>
        <taxon>Eukaryota</taxon>
        <taxon>Sar</taxon>
        <taxon>Alveolata</taxon>
        <taxon>Dinophyceae</taxon>
        <taxon>Prorocentrales</taxon>
        <taxon>Prorocentraceae</taxon>
        <taxon>Prorocentrum</taxon>
    </lineage>
</organism>
<protein>
    <recommendedName>
        <fullName evidence="7">AP complex mu/sigma subunit domain-containing protein</fullName>
    </recommendedName>
</protein>
<proteinExistence type="inferred from homology"/>
<evidence type="ECO:0000256" key="2">
    <source>
        <dbReference type="ARBA" id="ARBA00006972"/>
    </source>
</evidence>
<evidence type="ECO:0000256" key="5">
    <source>
        <dbReference type="ARBA" id="ARBA00023136"/>
    </source>
</evidence>
<keyword evidence="3" id="KW-0813">Transport</keyword>
<dbReference type="Gene3D" id="3.30.450.60">
    <property type="match status" value="1"/>
</dbReference>
<evidence type="ECO:0000256" key="4">
    <source>
        <dbReference type="ARBA" id="ARBA00022927"/>
    </source>
</evidence>
<dbReference type="SUPFAM" id="SSF64356">
    <property type="entry name" value="SNARE-like"/>
    <property type="match status" value="1"/>
</dbReference>
<feature type="domain" description="AP complex mu/sigma subunit" evidence="7">
    <location>
        <begin position="220"/>
        <end position="335"/>
    </location>
</feature>
<dbReference type="PANTHER" id="PTHR11753">
    <property type="entry name" value="ADAPTOR COMPLEXES SMALL SUBUNIT FAMILY"/>
    <property type="match status" value="1"/>
</dbReference>
<reference evidence="8" key="1">
    <citation type="submission" date="2023-10" db="EMBL/GenBank/DDBJ databases">
        <authorList>
            <person name="Chen Y."/>
            <person name="Shah S."/>
            <person name="Dougan E. K."/>
            <person name="Thang M."/>
            <person name="Chan C."/>
        </authorList>
    </citation>
    <scope>NUCLEOTIDE SEQUENCE [LARGE SCALE GENOMIC DNA]</scope>
</reference>
<gene>
    <name evidence="8" type="ORF">PCOR1329_LOCUS50147</name>
</gene>
<dbReference type="PROSITE" id="PS00989">
    <property type="entry name" value="CLAT_ADAPTOR_S"/>
    <property type="match status" value="1"/>
</dbReference>
<sequence length="438" mass="47477">MQPFFELWAWQYDGPYGSVQSTSIVLPHLQPTAPAVCTCSATFAGMGSGEGVEAFSCAPATQKYSRSHMSRGVVSRGTLLGELPQQVTLRTVDLAGANAGADDGLLPSVVREISLLRSLSAYGHEGIVRLIGVEVLGEKARVVAAQRGEQHEGGTVISRVTCHPILELPVELGPAELGAAPAAGRCAGARGVLRAPPPNPSPHARKPASVTAGGAQRGAALIINNLGKPRLARFYYPIPVDQQQRAQKALFSAVSRRSDELSCAFADDDQGLWDDDHKIIYRHYATLYFIFVVDSSESELGILDLIQVFVQVLDTCFENVCELDLIYHFDRVNFISRRIGRARHVWDGRGDQRRPGHPGHKGDQGPGERGFPLRDVSRGAPAAFPPPAGRPPLERRALGRHQAVAKRPGSPVALPSNILVTFCPFHEMFLEHFWLGLS</sequence>
<evidence type="ECO:0000313" key="9">
    <source>
        <dbReference type="Proteomes" id="UP001189429"/>
    </source>
</evidence>
<keyword evidence="4" id="KW-0653">Protein transport</keyword>
<accession>A0ABN9UNI0</accession>
<comment type="caution">
    <text evidence="8">The sequence shown here is derived from an EMBL/GenBank/DDBJ whole genome shotgun (WGS) entry which is preliminary data.</text>
</comment>
<evidence type="ECO:0000256" key="1">
    <source>
        <dbReference type="ARBA" id="ARBA00004308"/>
    </source>
</evidence>
<evidence type="ECO:0000259" key="7">
    <source>
        <dbReference type="Pfam" id="PF01217"/>
    </source>
</evidence>
<dbReference type="Proteomes" id="UP001189429">
    <property type="component" value="Unassembled WGS sequence"/>
</dbReference>
<evidence type="ECO:0000256" key="6">
    <source>
        <dbReference type="SAM" id="MobiDB-lite"/>
    </source>
</evidence>
<dbReference type="InterPro" id="IPR016635">
    <property type="entry name" value="AP_complex_ssu"/>
</dbReference>
<dbReference type="InterPro" id="IPR011012">
    <property type="entry name" value="Longin-like_dom_sf"/>
</dbReference>
<comment type="subcellular location">
    <subcellularLocation>
        <location evidence="1">Endomembrane system</location>
    </subcellularLocation>
</comment>
<evidence type="ECO:0000313" key="8">
    <source>
        <dbReference type="EMBL" id="CAK0861493.1"/>
    </source>
</evidence>
<keyword evidence="9" id="KW-1185">Reference proteome</keyword>
<dbReference type="Pfam" id="PF01217">
    <property type="entry name" value="Clat_adaptor_s"/>
    <property type="match status" value="1"/>
</dbReference>
<feature type="region of interest" description="Disordered" evidence="6">
    <location>
        <begin position="191"/>
        <end position="212"/>
    </location>
</feature>
<evidence type="ECO:0000256" key="3">
    <source>
        <dbReference type="ARBA" id="ARBA00022448"/>
    </source>
</evidence>
<keyword evidence="5" id="KW-0472">Membrane</keyword>
<feature type="region of interest" description="Disordered" evidence="6">
    <location>
        <begin position="346"/>
        <end position="372"/>
    </location>
</feature>
<dbReference type="InterPro" id="IPR000804">
    <property type="entry name" value="Clathrin_sm-chain_CS"/>
</dbReference>